<dbReference type="eggNOG" id="ENOG502Z86Q">
    <property type="taxonomic scope" value="Bacteria"/>
</dbReference>
<comment type="caution">
    <text evidence="1">The sequence shown here is derived from an EMBL/GenBank/DDBJ whole genome shotgun (WGS) entry which is preliminary data.</text>
</comment>
<proteinExistence type="predicted"/>
<accession>A0A061SIL7</accession>
<dbReference type="Pfam" id="PF11316">
    <property type="entry name" value="Rhamno_transf"/>
    <property type="match status" value="1"/>
</dbReference>
<evidence type="ECO:0008006" key="3">
    <source>
        <dbReference type="Google" id="ProtNLM"/>
    </source>
</evidence>
<dbReference type="Proteomes" id="UP000027337">
    <property type="component" value="Unassembled WGS sequence"/>
</dbReference>
<dbReference type="InterPro" id="IPR021466">
    <property type="entry name" value="Put_rhamnosyl_transferase"/>
</dbReference>
<gene>
    <name evidence="1" type="ORF">PM02_18675</name>
</gene>
<protein>
    <recommendedName>
        <fullName evidence="3">Rhamnosyltransferase</fullName>
    </recommendedName>
</protein>
<dbReference type="EMBL" id="JEMU01000025">
    <property type="protein sequence ID" value="KAJ01556.1"/>
    <property type="molecule type" value="Genomic_DNA"/>
</dbReference>
<reference evidence="1 2" key="1">
    <citation type="journal article" date="2014" name="Genome Announc.">
        <title>Draft Genome Sequences of Two Isolates of the Roseobacter Group, Sulfitobacter sp. Strains 3SOLIMAR09 and 1FIGIMAR09, from Harbors of Mallorca Island (Mediterranean Sea).</title>
        <authorList>
            <person name="Mas-Llado M."/>
            <person name="Pina-Villalonga J.M."/>
            <person name="Brunet-Galmes I."/>
            <person name="Nogales B."/>
            <person name="Bosch R."/>
        </authorList>
    </citation>
    <scope>NUCLEOTIDE SEQUENCE [LARGE SCALE GENOMIC DNA]</scope>
    <source>
        <strain evidence="1 2">1FIGIMAR09</strain>
    </source>
</reference>
<organism evidence="1 2">
    <name type="scientific">Sulfitobacter mediterraneus</name>
    <dbReference type="NCBI Taxonomy" id="83219"/>
    <lineage>
        <taxon>Bacteria</taxon>
        <taxon>Pseudomonadati</taxon>
        <taxon>Pseudomonadota</taxon>
        <taxon>Alphaproteobacteria</taxon>
        <taxon>Rhodobacterales</taxon>
        <taxon>Roseobacteraceae</taxon>
        <taxon>Sulfitobacter</taxon>
    </lineage>
</organism>
<dbReference type="STRING" id="83219.PM02_18675"/>
<dbReference type="RefSeq" id="WP_037911429.1">
    <property type="nucleotide sequence ID" value="NZ_JEMU01000025.1"/>
</dbReference>
<keyword evidence="2" id="KW-1185">Reference proteome</keyword>
<evidence type="ECO:0000313" key="2">
    <source>
        <dbReference type="Proteomes" id="UP000027337"/>
    </source>
</evidence>
<dbReference type="AlphaFoldDB" id="A0A061SIL7"/>
<evidence type="ECO:0000313" key="1">
    <source>
        <dbReference type="EMBL" id="KAJ01556.1"/>
    </source>
</evidence>
<sequence>MTEPKIQTLGITRWSYPGQSRGFRRSADDLDHLRTQLYAPHRLDHRLFLLEHLLIPCLGHQTDPDFLHLIVIGDQLPDPWRSRVLELEESLPQLRVVIEPEGNDMREMLSEVIPRFKDNQCDVIAQYRLDDDDAVAVEFIAKSREIFAGLQPFFAADGIAALDYTRGFIMSTDDSGLDIRSVSSRFWAPGMMVFQDMETAKSLFEFPHMRVWHDMPTLTWKETPMFIRGSHHDNDSELSNFGRRTKSFKFNPQNLSRYMGRRFGIDLKQMRDEWTARQQWFMGQAESQTAAQ</sequence>
<name>A0A061SIL7_9RHOB</name>